<name>A0A1Y1LPZ2_PHOPY</name>
<reference evidence="2" key="3">
    <citation type="submission" date="2019-08" db="EMBL/GenBank/DDBJ databases">
        <authorList>
            <consortium name="Photinus pyralis genome working group"/>
            <person name="Fallon T.R."/>
            <person name="Sander Lower S.E."/>
            <person name="Weng J.-K."/>
        </authorList>
    </citation>
    <scope>NUCLEOTIDE SEQUENCE</scope>
    <source>
        <strain evidence="2">1611_PpyrPB1</strain>
        <tissue evidence="2">Whole body</tissue>
    </source>
</reference>
<reference evidence="2 3" key="2">
    <citation type="journal article" date="2018" name="Elife">
        <title>Firefly genomes illuminate parallel origins of bioluminescence in beetles.</title>
        <authorList>
            <person name="Fallon T.R."/>
            <person name="Lower S.E."/>
            <person name="Chang C.H."/>
            <person name="Bessho-Uehara M."/>
            <person name="Martin G.J."/>
            <person name="Bewick A.J."/>
            <person name="Behringer M."/>
            <person name="Debat H.J."/>
            <person name="Wong I."/>
            <person name="Day J.C."/>
            <person name="Suvorov A."/>
            <person name="Silva C.J."/>
            <person name="Stanger-Hall K.F."/>
            <person name="Hall D.W."/>
            <person name="Schmitz R.J."/>
            <person name="Nelson D.R."/>
            <person name="Lewis S.M."/>
            <person name="Shigenobu S."/>
            <person name="Bybee S.M."/>
            <person name="Larracuente A.M."/>
            <person name="Oba Y."/>
            <person name="Weng J.K."/>
        </authorList>
    </citation>
    <scope>NUCLEOTIDE SEQUENCE [LARGE SCALE GENOMIC DNA]</scope>
    <source>
        <strain evidence="2">1611_PpyrPB1</strain>
        <tissue evidence="2">Whole body</tissue>
    </source>
</reference>
<keyword evidence="3" id="KW-1185">Reference proteome</keyword>
<sequence>MHFTFANLFNEIDKLKKISKFLQEKGWDKSCLKKRKCLLKIYFAMKYRSHPTKESIENLRLQLQKVQFDDLYNGTLLHISPIYALAHSLKFRSRMSHSHFTKVGCSKHLSLRIANVLFPAVSPDFIAPIIQKYLKKKAFVKLFKQINQQHFCFVTIEHLFRSLH</sequence>
<organism evidence="1">
    <name type="scientific">Photinus pyralis</name>
    <name type="common">Common eastern firefly</name>
    <name type="synonym">Lampyris pyralis</name>
    <dbReference type="NCBI Taxonomy" id="7054"/>
    <lineage>
        <taxon>Eukaryota</taxon>
        <taxon>Metazoa</taxon>
        <taxon>Ecdysozoa</taxon>
        <taxon>Arthropoda</taxon>
        <taxon>Hexapoda</taxon>
        <taxon>Insecta</taxon>
        <taxon>Pterygota</taxon>
        <taxon>Neoptera</taxon>
        <taxon>Endopterygota</taxon>
        <taxon>Coleoptera</taxon>
        <taxon>Polyphaga</taxon>
        <taxon>Elateriformia</taxon>
        <taxon>Elateroidea</taxon>
        <taxon>Lampyridae</taxon>
        <taxon>Lampyrinae</taxon>
        <taxon>Photinus</taxon>
    </lineage>
</organism>
<proteinExistence type="predicted"/>
<evidence type="ECO:0000313" key="1">
    <source>
        <dbReference type="EMBL" id="JAV73057.1"/>
    </source>
</evidence>
<accession>A0A1Y1LPZ2</accession>
<evidence type="ECO:0000313" key="3">
    <source>
        <dbReference type="Proteomes" id="UP000327044"/>
    </source>
</evidence>
<protein>
    <submittedName>
        <fullName evidence="1">Uncharacterized protein</fullName>
    </submittedName>
</protein>
<dbReference type="InParanoid" id="A0A1Y1LPZ2"/>
<reference evidence="1" key="1">
    <citation type="journal article" date="2016" name="Sci. Rep.">
        <title>Molecular characterization of firefly nuptial gifts: a multi-omics approach sheds light on postcopulatory sexual selection.</title>
        <authorList>
            <person name="Al-Wathiqui N."/>
            <person name="Fallon T.R."/>
            <person name="South A."/>
            <person name="Weng J.K."/>
            <person name="Lewis S.M."/>
        </authorList>
    </citation>
    <scope>NUCLEOTIDE SEQUENCE</scope>
</reference>
<evidence type="ECO:0000313" key="2">
    <source>
        <dbReference type="EMBL" id="KAB0790309.1"/>
    </source>
</evidence>
<dbReference type="EMBL" id="GEZM01055266">
    <property type="protein sequence ID" value="JAV73057.1"/>
    <property type="molecule type" value="Transcribed_RNA"/>
</dbReference>
<dbReference type="AlphaFoldDB" id="A0A1Y1LPZ2"/>
<dbReference type="Proteomes" id="UP000327044">
    <property type="component" value="Unassembled WGS sequence"/>
</dbReference>
<dbReference type="EMBL" id="VVIM01001517">
    <property type="protein sequence ID" value="KAB0790309.1"/>
    <property type="molecule type" value="Genomic_DNA"/>
</dbReference>
<gene>
    <name evidence="2" type="ORF">PPYR_15347</name>
</gene>